<dbReference type="AlphaFoldDB" id="A0A2V2BMQ4"/>
<evidence type="ECO:0000256" key="1">
    <source>
        <dbReference type="SAM" id="Phobius"/>
    </source>
</evidence>
<keyword evidence="1" id="KW-0472">Membrane</keyword>
<proteinExistence type="predicted"/>
<dbReference type="Proteomes" id="UP000245981">
    <property type="component" value="Unassembled WGS sequence"/>
</dbReference>
<sequence>MDWRFLSPLTPAFLFPFTLSSNAFYALSIAAYFRFALRIISVA</sequence>
<reference evidence="2 3" key="1">
    <citation type="submission" date="2018-05" db="EMBL/GenBank/DDBJ databases">
        <title>Genomic Encyclopedia of Type Strains, Phase IV (KMG-V): Genome sequencing to study the core and pangenomes of soil and plant-associated prokaryotes.</title>
        <authorList>
            <person name="Whitman W."/>
        </authorList>
    </citation>
    <scope>NUCLEOTIDE SEQUENCE [LARGE SCALE GENOMIC DNA]</scope>
    <source>
        <strain evidence="2 3">PNA 200-10</strain>
    </source>
</reference>
<feature type="transmembrane region" description="Helical" evidence="1">
    <location>
        <begin position="12"/>
        <end position="33"/>
    </location>
</feature>
<keyword evidence="1" id="KW-0812">Transmembrane</keyword>
<accession>A0A2V2BMQ4</accession>
<gene>
    <name evidence="2" type="ORF">C7431_101392</name>
</gene>
<evidence type="ECO:0000313" key="2">
    <source>
        <dbReference type="EMBL" id="PWL00580.1"/>
    </source>
</evidence>
<protein>
    <submittedName>
        <fullName evidence="2">Uncharacterized protein</fullName>
    </submittedName>
</protein>
<keyword evidence="1" id="KW-1133">Transmembrane helix</keyword>
<dbReference type="EMBL" id="QGHF01000001">
    <property type="protein sequence ID" value="PWL00580.1"/>
    <property type="molecule type" value="Genomic_DNA"/>
</dbReference>
<comment type="caution">
    <text evidence="2">The sequence shown here is derived from an EMBL/GenBank/DDBJ whole genome shotgun (WGS) entry which is preliminary data.</text>
</comment>
<name>A0A2V2BMQ4_9GAMM</name>
<evidence type="ECO:0000313" key="3">
    <source>
        <dbReference type="Proteomes" id="UP000245981"/>
    </source>
</evidence>
<organism evidence="2 3">
    <name type="scientific">Pantoea allii</name>
    <dbReference type="NCBI Taxonomy" id="574096"/>
    <lineage>
        <taxon>Bacteria</taxon>
        <taxon>Pseudomonadati</taxon>
        <taxon>Pseudomonadota</taxon>
        <taxon>Gammaproteobacteria</taxon>
        <taxon>Enterobacterales</taxon>
        <taxon>Erwiniaceae</taxon>
        <taxon>Pantoea</taxon>
    </lineage>
</organism>